<keyword evidence="2" id="KW-1185">Reference proteome</keyword>
<gene>
    <name evidence="1" type="ORF">KPL71_005758</name>
</gene>
<organism evidence="1 2">
    <name type="scientific">Citrus sinensis</name>
    <name type="common">Sweet orange</name>
    <name type="synonym">Citrus aurantium var. sinensis</name>
    <dbReference type="NCBI Taxonomy" id="2711"/>
    <lineage>
        <taxon>Eukaryota</taxon>
        <taxon>Viridiplantae</taxon>
        <taxon>Streptophyta</taxon>
        <taxon>Embryophyta</taxon>
        <taxon>Tracheophyta</taxon>
        <taxon>Spermatophyta</taxon>
        <taxon>Magnoliopsida</taxon>
        <taxon>eudicotyledons</taxon>
        <taxon>Gunneridae</taxon>
        <taxon>Pentapetalae</taxon>
        <taxon>rosids</taxon>
        <taxon>malvids</taxon>
        <taxon>Sapindales</taxon>
        <taxon>Rutaceae</taxon>
        <taxon>Aurantioideae</taxon>
        <taxon>Citrus</taxon>
    </lineage>
</organism>
<evidence type="ECO:0000313" key="1">
    <source>
        <dbReference type="EMBL" id="KAH9797119.1"/>
    </source>
</evidence>
<proteinExistence type="predicted"/>
<name>A0ACB8NHS8_CITSI</name>
<accession>A0ACB8NHS8</accession>
<dbReference type="Proteomes" id="UP000829398">
    <property type="component" value="Chromosome 2"/>
</dbReference>
<reference evidence="2" key="1">
    <citation type="journal article" date="2023" name="Hortic. Res.">
        <title>A chromosome-level phased genome enabling allele-level studies in sweet orange: a case study on citrus Huanglongbing tolerance.</title>
        <authorList>
            <person name="Wu B."/>
            <person name="Yu Q."/>
            <person name="Deng Z."/>
            <person name="Duan Y."/>
            <person name="Luo F."/>
            <person name="Gmitter F. Jr."/>
        </authorList>
    </citation>
    <scope>NUCLEOTIDE SEQUENCE [LARGE SCALE GENOMIC DNA]</scope>
    <source>
        <strain evidence="2">cv. Valencia</strain>
    </source>
</reference>
<comment type="caution">
    <text evidence="1">The sequence shown here is derived from an EMBL/GenBank/DDBJ whole genome shotgun (WGS) entry which is preliminary data.</text>
</comment>
<protein>
    <submittedName>
        <fullName evidence="1">Myosin heavy chain-like protein</fullName>
    </submittedName>
</protein>
<sequence>MAAAAHLTLLLVILFWSFTLTSQNQQHSQQHLIAELQDAKLKIAGLETMLEESIRKVNGKSNYIEERDKLVDDMTNKIHHLQSLLSKIKDDSSRAEERLNALEEEIRLLWAASRKNNFDIHNLESKALDAEDRLEEVSLQVEKMSEIVTEQWIQIQHLEQALHMAEFILIISFFADDSLIVEGSKRPKATDVCQMHILEEVASTRAPRNYQLLLYCPVTTLPKPHPLQGFIKQEMVKNKLTAALANEELVFFVVSFVDFTPFDSDTWLIFQPKGFIENNLVMDDTTWEQKLQALTHVLTSPTNSPPLHSQLFVSSQIPCYLNWDYPPVFCTKFRYIHWRWGLSLFLRRVSRFGLPQTSWRSKCPYQQPPPLTLAKGVEEAKWGDEEKREYVRKRLQRKRLGCHVNPLIPILVPNLLLFSLFFWDPFAANGS</sequence>
<evidence type="ECO:0000313" key="2">
    <source>
        <dbReference type="Proteomes" id="UP000829398"/>
    </source>
</evidence>
<dbReference type="EMBL" id="CM039171">
    <property type="protein sequence ID" value="KAH9797119.1"/>
    <property type="molecule type" value="Genomic_DNA"/>
</dbReference>